<accession>A0AAE4G9P5</accession>
<gene>
    <name evidence="1" type="ORF">RJN63_12675</name>
</gene>
<dbReference type="SUPFAM" id="SSF109604">
    <property type="entry name" value="HD-domain/PDEase-like"/>
    <property type="match status" value="1"/>
</dbReference>
<evidence type="ECO:0000313" key="1">
    <source>
        <dbReference type="EMBL" id="MDT0337691.1"/>
    </source>
</evidence>
<proteinExistence type="predicted"/>
<reference evidence="1" key="1">
    <citation type="submission" date="2023-02" db="EMBL/GenBank/DDBJ databases">
        <title>Description of Herbaspirillum huttiense subsp. nephrolepsisexaltata and Herbaspirillum huttiense subsp. lycopersicon.</title>
        <authorList>
            <person name="Poudel M."/>
            <person name="Sharma A."/>
            <person name="Goss E."/>
            <person name="Tapia J.H."/>
            <person name="Harmon C.M."/>
            <person name="Jones J.B."/>
        </authorList>
    </citation>
    <scope>NUCLEOTIDE SEQUENCE</scope>
    <source>
        <strain evidence="1">NC40101</strain>
    </source>
</reference>
<name>A0AAE4G9P5_9BURK</name>
<dbReference type="Gene3D" id="1.10.3210.10">
    <property type="entry name" value="Hypothetical protein af1432"/>
    <property type="match status" value="1"/>
</dbReference>
<dbReference type="InterPro" id="IPR003607">
    <property type="entry name" value="HD/PDEase_dom"/>
</dbReference>
<protein>
    <submittedName>
        <fullName evidence="1">HD domain-containing protein</fullName>
    </submittedName>
</protein>
<sequence length="207" mass="23771">MLLEQNLNDPLCKPVELYYRHWFRFMERNVDYWMAESQWHAMDHAARVLLLALTIGHQKGVDENGLNTLSLAAVFHDSRRVDDWIDRGHGARAAEYYQAYCRTRSIPVDGHAAFIMQHHDLDDGIGLAEIDRMSAGRKRCLALFRIFKDADALDRFRLGRDALNVSMLRTNEAPELIAFSQFLLQQSRDELNVSRPAAGRTVEVLAS</sequence>
<organism evidence="1">
    <name type="scientific">Herbaspirillum huttiense subsp. nephrolepidis</name>
    <dbReference type="NCBI Taxonomy" id="3075126"/>
    <lineage>
        <taxon>Bacteria</taxon>
        <taxon>Pseudomonadati</taxon>
        <taxon>Pseudomonadota</taxon>
        <taxon>Betaproteobacteria</taxon>
        <taxon>Burkholderiales</taxon>
        <taxon>Oxalobacteraceae</taxon>
        <taxon>Herbaspirillum</taxon>
    </lineage>
</organism>
<dbReference type="EMBL" id="JAVRAA010000005">
    <property type="protein sequence ID" value="MDT0337691.1"/>
    <property type="molecule type" value="Genomic_DNA"/>
</dbReference>
<comment type="caution">
    <text evidence="1">The sequence shown here is derived from an EMBL/GenBank/DDBJ whole genome shotgun (WGS) entry which is preliminary data.</text>
</comment>
<dbReference type="CDD" id="cd00077">
    <property type="entry name" value="HDc"/>
    <property type="match status" value="1"/>
</dbReference>
<dbReference type="AlphaFoldDB" id="A0AAE4G9P5"/>
<dbReference type="RefSeq" id="WP_310837599.1">
    <property type="nucleotide sequence ID" value="NZ_JAVLSM010000007.1"/>
</dbReference>